<evidence type="ECO:0000313" key="1">
    <source>
        <dbReference type="EMBL" id="KUM99459.1"/>
    </source>
</evidence>
<sequence>MKSLKVHLARKGTDSGERLGRRRLDIERTISWLSGYRRPDHRYGHHPDDHLAFLGLTAARCSHERLRRLTMWGTFPGRVRWVAWVQSPVTWPSIGICVCWKGCCRGSTDRDTAVAL</sequence>
<evidence type="ECO:0000313" key="2">
    <source>
        <dbReference type="Proteomes" id="UP000053127"/>
    </source>
</evidence>
<organism evidence="1 2">
    <name type="scientific">Streptomyces yokosukanensis</name>
    <dbReference type="NCBI Taxonomy" id="67386"/>
    <lineage>
        <taxon>Bacteria</taxon>
        <taxon>Bacillati</taxon>
        <taxon>Actinomycetota</taxon>
        <taxon>Actinomycetes</taxon>
        <taxon>Kitasatosporales</taxon>
        <taxon>Streptomycetaceae</taxon>
        <taxon>Streptomyces</taxon>
    </lineage>
</organism>
<comment type="caution">
    <text evidence="1">The sequence shown here is derived from an EMBL/GenBank/DDBJ whole genome shotgun (WGS) entry which is preliminary data.</text>
</comment>
<accession>A0A101NU84</accession>
<dbReference type="AlphaFoldDB" id="A0A101NU84"/>
<dbReference type="EMBL" id="LMWN01000063">
    <property type="protein sequence ID" value="KUM99459.1"/>
    <property type="molecule type" value="Genomic_DNA"/>
</dbReference>
<dbReference type="Proteomes" id="UP000053127">
    <property type="component" value="Unassembled WGS sequence"/>
</dbReference>
<proteinExistence type="predicted"/>
<name>A0A101NU84_9ACTN</name>
<protein>
    <recommendedName>
        <fullName evidence="3">Transposase DDE domain-containing protein</fullName>
    </recommendedName>
</protein>
<keyword evidence="2" id="KW-1185">Reference proteome</keyword>
<gene>
    <name evidence="1" type="ORF">AQI95_38700</name>
</gene>
<reference evidence="1 2" key="1">
    <citation type="submission" date="2015-10" db="EMBL/GenBank/DDBJ databases">
        <title>Draft genome sequence of Streptomyces yokosukanensis DSM 40224, type strain for the species Streptomyces yokosukanensis.</title>
        <authorList>
            <person name="Ruckert C."/>
            <person name="Winkler A."/>
            <person name="Kalinowski J."/>
            <person name="Kampfer P."/>
            <person name="Glaeser S."/>
        </authorList>
    </citation>
    <scope>NUCLEOTIDE SEQUENCE [LARGE SCALE GENOMIC DNA]</scope>
    <source>
        <strain evidence="1 2">DSM 40224</strain>
    </source>
</reference>
<evidence type="ECO:0008006" key="3">
    <source>
        <dbReference type="Google" id="ProtNLM"/>
    </source>
</evidence>